<accession>A0A6P8AT56</accession>
<evidence type="ECO:0000259" key="6">
    <source>
        <dbReference type="Pfam" id="PF25789"/>
    </source>
</evidence>
<reference evidence="8" key="3">
    <citation type="submission" date="2025-08" db="UniProtKB">
        <authorList>
            <consortium name="RefSeq"/>
        </authorList>
    </citation>
    <scope>IDENTIFICATION</scope>
    <source>
        <strain evidence="8">NI907</strain>
    </source>
</reference>
<reference evidence="8" key="2">
    <citation type="submission" date="2019-10" db="EMBL/GenBank/DDBJ databases">
        <authorList>
            <consortium name="NCBI Genome Project"/>
        </authorList>
    </citation>
    <scope>NUCLEOTIDE SEQUENCE</scope>
    <source>
        <strain evidence="8">NI907</strain>
    </source>
</reference>
<feature type="region of interest" description="Disordered" evidence="4">
    <location>
        <begin position="1"/>
        <end position="22"/>
    </location>
</feature>
<feature type="domain" description="NAA35-like N-terminal" evidence="5">
    <location>
        <begin position="70"/>
        <end position="241"/>
    </location>
</feature>
<evidence type="ECO:0000313" key="7">
    <source>
        <dbReference type="Proteomes" id="UP000515153"/>
    </source>
</evidence>
<sequence>MSLFSGGLLGEGGRDTRDANGDGAVSNSLSGLSIAGDRKPAASPSVTSQGVVSFDITERFTNAAKALKPGGLVKDGYFTLFESVGALEIMDPKMDSGCLADGESLDPDYDVARPLLPTEVIGIIDQLLCHEMSWHSGYPLSQTILTSVHITRMMDPTPQTIDEAHFIRRCDFNSTETGNGNGSELEAAMHTILRAYCLGLLKTCWYVNEQIKSEHYYEEEDFVTNTYNQSLLDNISREEIRDNIQDARSLVRRLQNVLTMDIIEALDYRLELRYAILRAIELTGLRSNPDSIKMPWVELKAVLEQVNSSHYLGQPVPDAFSSKLQRRLASTMPPRPIVELEFSQAYEMWSAFVADGLEIIQVLNYHDPQTLLNFVFWFQAKKPQPIVFIRTLLESYIFKDQIILGTKSIRQLMDDDFSLVVMPCSLLLDPQNDSVEIPHDPRYAISYQMEVFRQRAAQHYLEIFQSLCQNRCRSRRNMCHLINELDLVQIDAEEVDQLLRIAAEEHPLKQQTRLDPTDPNSTSNALPLSSWVYLYKLRLMEWIVQLGFELSLYAPDEMGGMYWYLTYLAQKRIHHLERIKKFTLLSMHELRLRHKSSKQGTEDLSDLPPEQEALLTRSLSYLRNAMIDAAVTMELATALHCLYTALYRLQLIRPAPPNGFSNDELRYEVRMKPFTGIGLPELPSYELYSRQSTLRHLATTTEVLDMADKAVASARKAYEHVVKFTEKEAFAVGPTHQRWLAGTKSCIKSCIATGIAITSLRQDGESLRAEVPLPDQCYNPWWIVPKVNSDKPE</sequence>
<comment type="similarity">
    <text evidence="2">Belongs to the MAK10 family.</text>
</comment>
<dbReference type="PANTHER" id="PTHR21373">
    <property type="entry name" value="GLUCOSE REPRESSIBLE PROTEIN MAK10"/>
    <property type="match status" value="1"/>
</dbReference>
<dbReference type="Pfam" id="PF04112">
    <property type="entry name" value="Mak10"/>
    <property type="match status" value="1"/>
</dbReference>
<dbReference type="RefSeq" id="XP_030978082.1">
    <property type="nucleotide sequence ID" value="XM_031129762.1"/>
</dbReference>
<name>A0A6P8AT56_PYRGI</name>
<reference evidence="8" key="1">
    <citation type="journal article" date="2019" name="Mol. Biol. Evol.">
        <title>Blast fungal genomes show frequent chromosomal changes, gene gains and losses, and effector gene turnover.</title>
        <authorList>
            <person name="Gomez Luciano L.B."/>
            <person name="Jason Tsai I."/>
            <person name="Chuma I."/>
            <person name="Tosa Y."/>
            <person name="Chen Y.H."/>
            <person name="Li J.Y."/>
            <person name="Li M.Y."/>
            <person name="Jade Lu M.Y."/>
            <person name="Nakayashiki H."/>
            <person name="Li W.H."/>
        </authorList>
    </citation>
    <scope>NUCLEOTIDE SEQUENCE</scope>
    <source>
        <strain evidence="8">NI907</strain>
    </source>
</reference>
<evidence type="ECO:0000256" key="2">
    <source>
        <dbReference type="ARBA" id="ARBA00006289"/>
    </source>
</evidence>
<keyword evidence="7" id="KW-1185">Reference proteome</keyword>
<dbReference type="KEGG" id="pgri:PgNI_09780"/>
<evidence type="ECO:0000256" key="3">
    <source>
        <dbReference type="ARBA" id="ARBA00022490"/>
    </source>
</evidence>
<proteinExistence type="inferred from homology"/>
<comment type="subcellular location">
    <subcellularLocation>
        <location evidence="1">Cytoplasm</location>
    </subcellularLocation>
</comment>
<evidence type="ECO:0000259" key="5">
    <source>
        <dbReference type="Pfam" id="PF04112"/>
    </source>
</evidence>
<organism evidence="7 8">
    <name type="scientific">Pyricularia grisea</name>
    <name type="common">Crabgrass-specific blast fungus</name>
    <name type="synonym">Magnaporthe grisea</name>
    <dbReference type="NCBI Taxonomy" id="148305"/>
    <lineage>
        <taxon>Eukaryota</taxon>
        <taxon>Fungi</taxon>
        <taxon>Dikarya</taxon>
        <taxon>Ascomycota</taxon>
        <taxon>Pezizomycotina</taxon>
        <taxon>Sordariomycetes</taxon>
        <taxon>Sordariomycetidae</taxon>
        <taxon>Magnaporthales</taxon>
        <taxon>Pyriculariaceae</taxon>
        <taxon>Pyricularia</taxon>
    </lineage>
</organism>
<evidence type="ECO:0000256" key="1">
    <source>
        <dbReference type="ARBA" id="ARBA00004496"/>
    </source>
</evidence>
<evidence type="ECO:0000313" key="8">
    <source>
        <dbReference type="RefSeq" id="XP_030978082.1"/>
    </source>
</evidence>
<dbReference type="GO" id="GO:0031417">
    <property type="term" value="C:NatC complex"/>
    <property type="evidence" value="ECO:0007669"/>
    <property type="project" value="InterPro"/>
</dbReference>
<dbReference type="InterPro" id="IPR057983">
    <property type="entry name" value="NAA35-like_N"/>
</dbReference>
<dbReference type="InterPro" id="IPR057982">
    <property type="entry name" value="TPR_NAA35"/>
</dbReference>
<dbReference type="Proteomes" id="UP000515153">
    <property type="component" value="Unplaced"/>
</dbReference>
<dbReference type="GeneID" id="41964670"/>
<feature type="domain" description="NAA35-like TPR repeats" evidence="6">
    <location>
        <begin position="359"/>
        <end position="772"/>
    </location>
</feature>
<dbReference type="PANTHER" id="PTHR21373:SF0">
    <property type="entry name" value="N-ALPHA-ACETYLTRANSFERASE 35, NATC AUXILIARY SUBUNIT"/>
    <property type="match status" value="1"/>
</dbReference>
<gene>
    <name evidence="8" type="ORF">PgNI_09780</name>
</gene>
<dbReference type="Pfam" id="PF25789">
    <property type="entry name" value="TPR_NAA35"/>
    <property type="match status" value="1"/>
</dbReference>
<protein>
    <submittedName>
        <fullName evidence="8">Uncharacterized protein</fullName>
    </submittedName>
</protein>
<dbReference type="AlphaFoldDB" id="A0A6P8AT56"/>
<evidence type="ECO:0000256" key="4">
    <source>
        <dbReference type="SAM" id="MobiDB-lite"/>
    </source>
</evidence>
<keyword evidence="3" id="KW-0963">Cytoplasm</keyword>
<dbReference type="InterPro" id="IPR007244">
    <property type="entry name" value="Naa35_N"/>
</dbReference>